<reference evidence="6" key="1">
    <citation type="submission" date="2020-05" db="EMBL/GenBank/DDBJ databases">
        <authorList>
            <person name="Chiriac C."/>
            <person name="Salcher M."/>
            <person name="Ghai R."/>
            <person name="Kavagutti S V."/>
        </authorList>
    </citation>
    <scope>NUCLEOTIDE SEQUENCE</scope>
</reference>
<dbReference type="EMBL" id="LR798374">
    <property type="protein sequence ID" value="CAB5227608.1"/>
    <property type="molecule type" value="Genomic_DNA"/>
</dbReference>
<evidence type="ECO:0000313" key="3">
    <source>
        <dbReference type="EMBL" id="CAB4180814.1"/>
    </source>
</evidence>
<sequence>MKIQVLNSYLAANTSFYAAVQSRTGAGALVLNYAALNANANIVVSTPQWNRQITFTSVGNNSATNVTIVGKDVFGNIVTEVLTGSNNNTKSSVQYYSTLISLTTNGNITAMSVGFGILAQSVPFKMSMNVQKSQWAVQIEVGGTINYDLQYTLFPFENYISLPTFDPTDNWLNVPIIAPGGNTGTGTVVANLSTSQYLNFAAPVYAIRFVINSGVAPTFQAFMAQQGTL</sequence>
<proteinExistence type="predicted"/>
<protein>
    <submittedName>
        <fullName evidence="6">Uncharacterized protein</fullName>
    </submittedName>
</protein>
<dbReference type="EMBL" id="LR797006">
    <property type="protein sequence ID" value="CAB4180814.1"/>
    <property type="molecule type" value="Genomic_DNA"/>
</dbReference>
<organism evidence="6">
    <name type="scientific">uncultured Caudovirales phage</name>
    <dbReference type="NCBI Taxonomy" id="2100421"/>
    <lineage>
        <taxon>Viruses</taxon>
        <taxon>Duplodnaviria</taxon>
        <taxon>Heunggongvirae</taxon>
        <taxon>Uroviricota</taxon>
        <taxon>Caudoviricetes</taxon>
        <taxon>Peduoviridae</taxon>
        <taxon>Maltschvirus</taxon>
        <taxon>Maltschvirus maltsch</taxon>
    </lineage>
</organism>
<name>A0A6J7X9G5_9CAUD</name>
<dbReference type="EMBL" id="LR797262">
    <property type="protein sequence ID" value="CAB4197598.1"/>
    <property type="molecule type" value="Genomic_DNA"/>
</dbReference>
<accession>A0A6J7X9G5</accession>
<dbReference type="EMBL" id="LR796935">
    <property type="protein sequence ID" value="CAB4176459.1"/>
    <property type="molecule type" value="Genomic_DNA"/>
</dbReference>
<evidence type="ECO:0000313" key="4">
    <source>
        <dbReference type="EMBL" id="CAB4197598.1"/>
    </source>
</evidence>
<evidence type="ECO:0000313" key="6">
    <source>
        <dbReference type="EMBL" id="CAB5227608.1"/>
    </source>
</evidence>
<evidence type="ECO:0000313" key="5">
    <source>
        <dbReference type="EMBL" id="CAB4210974.1"/>
    </source>
</evidence>
<evidence type="ECO:0000313" key="1">
    <source>
        <dbReference type="EMBL" id="CAB4169020.1"/>
    </source>
</evidence>
<dbReference type="EMBL" id="LR797362">
    <property type="protein sequence ID" value="CAB4210974.1"/>
    <property type="molecule type" value="Genomic_DNA"/>
</dbReference>
<gene>
    <name evidence="3" type="ORF">UFOVP1074_5</name>
    <name evidence="4" type="ORF">UFOVP1310_10</name>
    <name evidence="5" type="ORF">UFOVP1424_62</name>
    <name evidence="6" type="ORF">UFOVP1521_62</name>
    <name evidence="1" type="ORF">UFOVP899_33</name>
    <name evidence="2" type="ORF">UFOVP987_32</name>
</gene>
<evidence type="ECO:0000313" key="2">
    <source>
        <dbReference type="EMBL" id="CAB4176459.1"/>
    </source>
</evidence>
<dbReference type="EMBL" id="LR796840">
    <property type="protein sequence ID" value="CAB4169020.1"/>
    <property type="molecule type" value="Genomic_DNA"/>
</dbReference>